<dbReference type="GO" id="GO:0016592">
    <property type="term" value="C:mediator complex"/>
    <property type="evidence" value="ECO:0007669"/>
    <property type="project" value="InterPro"/>
</dbReference>
<comment type="function">
    <text evidence="9">Component of the Mediator complex, a coactivator involved in the regulated transcription of nearly all RNA polymerase II-dependent genes. Mediator functions as a bridge to convey information from gene-specific regulatory proteins to the basal RNA polymerase II transcription machinery. Mediator is recruited to promoters by direct interactions with regulatory proteins and serves as a scaffold for the assembly of a functional preinitiation complex with RNA polymerase II and the general transcription factors.</text>
</comment>
<name>A0A6A5WLG0_9PLEO</name>
<dbReference type="Proteomes" id="UP000799779">
    <property type="component" value="Unassembled WGS sequence"/>
</dbReference>
<evidence type="ECO:0000256" key="9">
    <source>
        <dbReference type="RuleBase" id="RU364149"/>
    </source>
</evidence>
<dbReference type="EMBL" id="ML977575">
    <property type="protein sequence ID" value="KAF2002790.1"/>
    <property type="molecule type" value="Genomic_DNA"/>
</dbReference>
<keyword evidence="6 9" id="KW-0804">Transcription</keyword>
<evidence type="ECO:0000256" key="5">
    <source>
        <dbReference type="ARBA" id="ARBA00023159"/>
    </source>
</evidence>
<evidence type="ECO:0000313" key="13">
    <source>
        <dbReference type="EMBL" id="KAF2002790.1"/>
    </source>
</evidence>
<feature type="domain" description="Mediator complex subunit Med16 N-terminal" evidence="11">
    <location>
        <begin position="142"/>
        <end position="476"/>
    </location>
</feature>
<keyword evidence="7 9" id="KW-0539">Nucleus</keyword>
<organism evidence="13 14">
    <name type="scientific">Amniculicola lignicola CBS 123094</name>
    <dbReference type="NCBI Taxonomy" id="1392246"/>
    <lineage>
        <taxon>Eukaryota</taxon>
        <taxon>Fungi</taxon>
        <taxon>Dikarya</taxon>
        <taxon>Ascomycota</taxon>
        <taxon>Pezizomycotina</taxon>
        <taxon>Dothideomycetes</taxon>
        <taxon>Pleosporomycetidae</taxon>
        <taxon>Pleosporales</taxon>
        <taxon>Amniculicolaceae</taxon>
        <taxon>Amniculicola</taxon>
    </lineage>
</organism>
<dbReference type="InterPro" id="IPR048339">
    <property type="entry name" value="Mediator_Med16_C"/>
</dbReference>
<evidence type="ECO:0000256" key="7">
    <source>
        <dbReference type="ARBA" id="ARBA00023242"/>
    </source>
</evidence>
<gene>
    <name evidence="9" type="primary">MED16</name>
    <name evidence="13" type="ORF">P154DRAFT_520560</name>
</gene>
<reference evidence="13" key="1">
    <citation type="journal article" date="2020" name="Stud. Mycol.">
        <title>101 Dothideomycetes genomes: a test case for predicting lifestyles and emergence of pathogens.</title>
        <authorList>
            <person name="Haridas S."/>
            <person name="Albert R."/>
            <person name="Binder M."/>
            <person name="Bloem J."/>
            <person name="Labutti K."/>
            <person name="Salamov A."/>
            <person name="Andreopoulos B."/>
            <person name="Baker S."/>
            <person name="Barry K."/>
            <person name="Bills G."/>
            <person name="Bluhm B."/>
            <person name="Cannon C."/>
            <person name="Castanera R."/>
            <person name="Culley D."/>
            <person name="Daum C."/>
            <person name="Ezra D."/>
            <person name="Gonzalez J."/>
            <person name="Henrissat B."/>
            <person name="Kuo A."/>
            <person name="Liang C."/>
            <person name="Lipzen A."/>
            <person name="Lutzoni F."/>
            <person name="Magnuson J."/>
            <person name="Mondo S."/>
            <person name="Nolan M."/>
            <person name="Ohm R."/>
            <person name="Pangilinan J."/>
            <person name="Park H.-J."/>
            <person name="Ramirez L."/>
            <person name="Alfaro M."/>
            <person name="Sun H."/>
            <person name="Tritt A."/>
            <person name="Yoshinaga Y."/>
            <person name="Zwiers L.-H."/>
            <person name="Turgeon B."/>
            <person name="Goodwin S."/>
            <person name="Spatafora J."/>
            <person name="Crous P."/>
            <person name="Grigoriev I."/>
        </authorList>
    </citation>
    <scope>NUCLEOTIDE SEQUENCE</scope>
    <source>
        <strain evidence="13">CBS 123094</strain>
    </source>
</reference>
<evidence type="ECO:0000256" key="10">
    <source>
        <dbReference type="SAM" id="MobiDB-lite"/>
    </source>
</evidence>
<dbReference type="OrthoDB" id="4139168at2759"/>
<evidence type="ECO:0000256" key="4">
    <source>
        <dbReference type="ARBA" id="ARBA00023015"/>
    </source>
</evidence>
<evidence type="ECO:0000256" key="6">
    <source>
        <dbReference type="ARBA" id="ARBA00023163"/>
    </source>
</evidence>
<keyword evidence="5 9" id="KW-0010">Activator</keyword>
<evidence type="ECO:0000313" key="14">
    <source>
        <dbReference type="Proteomes" id="UP000799779"/>
    </source>
</evidence>
<comment type="subcellular location">
    <subcellularLocation>
        <location evidence="1 9">Nucleus</location>
    </subcellularLocation>
</comment>
<proteinExistence type="inferred from homology"/>
<evidence type="ECO:0000259" key="11">
    <source>
        <dbReference type="Pfam" id="PF11635"/>
    </source>
</evidence>
<dbReference type="AlphaFoldDB" id="A0A6A5WLG0"/>
<dbReference type="Pfam" id="PF11635">
    <property type="entry name" value="Med16_N"/>
    <property type="match status" value="1"/>
</dbReference>
<evidence type="ECO:0000256" key="2">
    <source>
        <dbReference type="ARBA" id="ARBA00006543"/>
    </source>
</evidence>
<comment type="similarity">
    <text evidence="2 9">Belongs to the Mediator complex subunit 16 family.</text>
</comment>
<evidence type="ECO:0000259" key="12">
    <source>
        <dbReference type="Pfam" id="PF20719"/>
    </source>
</evidence>
<feature type="domain" description="Mediator complex subunit 16 C-terminal" evidence="12">
    <location>
        <begin position="826"/>
        <end position="949"/>
    </location>
</feature>
<dbReference type="PANTHER" id="PTHR13224:SF6">
    <property type="entry name" value="MEDIATOR OF RNA POLYMERASE II TRANSCRIPTION SUBUNIT 16"/>
    <property type="match status" value="1"/>
</dbReference>
<dbReference type="PANTHER" id="PTHR13224">
    <property type="entry name" value="THYROID HORMONE RECEPTOR-ASSOCIATED PROTEIN-RELATED"/>
    <property type="match status" value="1"/>
</dbReference>
<sequence length="958" mass="107145">MDDQAYNMDVDDLFGDSEQVSLPAIPVVQVKGLARRLDELSAGGCSQKIAWSKSGCVAYITNDGYGVNLRVFSRDSETGVWDLGKDTSLQIPHGSDDFPFANLSWSHLGNDLAVMNAAGHVMIFSCAMALDRMTFMRADLTQPESESDAVVGMHWLTILPYERKNHIAWSATGKGDRWSFQIGSHTFQDAHHPVEGRASLIYLKRHGELKLRFQQPDNSWQEVAALVRPMLSASEVFTHAAFASNNDDTLLLAAYDASCRMHIYRVEAKWNVPPPPKQGHSAKPFDKPELQVTEVDVVDDCYPTSPSIATNDLGTGPESRIRLPAQLTHLSFLPITPEKDSGTLPTIQAIFASPPNVISLDQTQSHMNPFSILVKWEVQHTQQNQLHSSLDKVTSKKKSVSSVPARDVFVLKRLPEIVLHSVVLSCFPLWYSMVLGFCYSDGTIEFRKRTTMDAITPDFNTETVTSLPQAGFSFSSLDPSVHVALSPNYCMAACMQQDGVIKLRSMEYAYGSLSSDEDDARHSAALAALVLQFASAANQYFCSDDVFAIIGDLSEKRKRDFIYLMFQGLAVNIDCGVEENNNNHLLLLGRSPFFVKTLSAAHLLGLQGSVNRSVASKIAWMILNIKYITQILTTIARMHVQIDKNPLRPEVVPQFIGICRWIMHFMVYMVDEIMTLGFELKDVQQEFFTRPTLEGKIHELNKPALLILLSSFPRMMMKLWAQPLNWVMKTAIGYTNNSPTPELRKVFAPIHQAFTECPFPWQLFEGLVAESHRVVRACYKRAGMNEQARNDVERELILGRVPEVLVPAARSIVVDFLFNEKRQGGALLDKIDPGRVMFFETTWLGFQNSKHARDWFETHVVDVCQKMVIRGTGGQSHPTGATTARAREKGDSIGANGGEEKKRKPQLRKCVRCGAYMEDVMQGMPGYQSHHVSWLMGVAKHCVCGNSWMLAEEKKGAK</sequence>
<dbReference type="GO" id="GO:0045893">
    <property type="term" value="P:positive regulation of DNA-templated transcription"/>
    <property type="evidence" value="ECO:0007669"/>
    <property type="project" value="TreeGrafter"/>
</dbReference>
<feature type="region of interest" description="Disordered" evidence="10">
    <location>
        <begin position="872"/>
        <end position="903"/>
    </location>
</feature>
<evidence type="ECO:0000256" key="3">
    <source>
        <dbReference type="ARBA" id="ARBA00019614"/>
    </source>
</evidence>
<dbReference type="InterPro" id="IPR048338">
    <property type="entry name" value="Mediator_Med16"/>
</dbReference>
<accession>A0A6A5WLG0</accession>
<protein>
    <recommendedName>
        <fullName evidence="3 9">Mediator of RNA polymerase II transcription subunit 16</fullName>
    </recommendedName>
    <alternativeName>
        <fullName evidence="8 9">Mediator complex subunit 16</fullName>
    </alternativeName>
</protein>
<evidence type="ECO:0000256" key="1">
    <source>
        <dbReference type="ARBA" id="ARBA00004123"/>
    </source>
</evidence>
<dbReference type="Pfam" id="PF20719">
    <property type="entry name" value="Med16_C"/>
    <property type="match status" value="1"/>
</dbReference>
<dbReference type="InterPro" id="IPR021665">
    <property type="entry name" value="Mediator_Med16_N"/>
</dbReference>
<keyword evidence="14" id="KW-1185">Reference proteome</keyword>
<keyword evidence="4 9" id="KW-0805">Transcription regulation</keyword>
<evidence type="ECO:0000256" key="8">
    <source>
        <dbReference type="ARBA" id="ARBA00032015"/>
    </source>
</evidence>
<comment type="subunit">
    <text evidence="9">Component of the Mediator complex.</text>
</comment>